<dbReference type="Pfam" id="PF04227">
    <property type="entry name" value="Indigoidine_A"/>
    <property type="match status" value="1"/>
</dbReference>
<evidence type="ECO:0000256" key="5">
    <source>
        <dbReference type="ARBA" id="ARBA00023295"/>
    </source>
</evidence>
<dbReference type="GO" id="GO:0005737">
    <property type="term" value="C:cytoplasm"/>
    <property type="evidence" value="ECO:0007669"/>
    <property type="project" value="TreeGrafter"/>
</dbReference>
<dbReference type="HAMAP" id="MF_01876">
    <property type="entry name" value="PsiMP_glycosidase"/>
    <property type="match status" value="1"/>
</dbReference>
<dbReference type="InterPro" id="IPR022830">
    <property type="entry name" value="Indigdn_synthA-like"/>
</dbReference>
<comment type="cofactor">
    <cofactor evidence="6">
        <name>Mn(2+)</name>
        <dbReference type="ChEBI" id="CHEBI:29035"/>
    </cofactor>
    <text evidence="6">Binds 1 Mn(2+) ion per subunit.</text>
</comment>
<evidence type="ECO:0000313" key="8">
    <source>
        <dbReference type="Proteomes" id="UP000599074"/>
    </source>
</evidence>
<sequence>MLDSGPVVTTRSLSAGDADWRRHGTDIPVCQAAQRRASNGPVPGGTYGDEVDEYSIKTSTEVAEAVRTGRPVVALESTIVSHGLPRPDNLKVAQEIEQTVRDAGAVPATIGMVGGQLIVGLNEPQLTHLATADGVAKLSVRDLAVAAASGADGATTVAATAAVAARAGIPVFATGGLGGVHRAAAESFDESADLTALASTPVTVVCAGVKSILDVGATLERLETLGVPVVGYGTRRFPGFYLSDSGYDLDWSVGSPEDVARIMRARAGHGVSDAGLIVANPLPADEQLDPQLHDRVLSEGLAGLAREQITGKSVTPYLLAHFHAATEGRSLAVNVRIILRNAALAAAVAVAYARP</sequence>
<evidence type="ECO:0000256" key="4">
    <source>
        <dbReference type="ARBA" id="ARBA00023239"/>
    </source>
</evidence>
<dbReference type="AlphaFoldDB" id="A0A8J3T6Z3"/>
<dbReference type="PANTHER" id="PTHR42909">
    <property type="entry name" value="ZGC:136858"/>
    <property type="match status" value="1"/>
</dbReference>
<keyword evidence="4 6" id="KW-0456">Lyase</keyword>
<accession>A0A8J3T6Z3</accession>
<keyword evidence="8" id="KW-1185">Reference proteome</keyword>
<dbReference type="EMBL" id="BOON01000001">
    <property type="protein sequence ID" value="GII20507.1"/>
    <property type="molecule type" value="Genomic_DNA"/>
</dbReference>
<evidence type="ECO:0000256" key="2">
    <source>
        <dbReference type="ARBA" id="ARBA00022801"/>
    </source>
</evidence>
<dbReference type="EC" id="4.2.1.70" evidence="6"/>
<evidence type="ECO:0000256" key="6">
    <source>
        <dbReference type="HAMAP-Rule" id="MF_01876"/>
    </source>
</evidence>
<comment type="catalytic activity">
    <reaction evidence="6">
        <text>D-ribose 5-phosphate + uracil = psi-UMP + H2O</text>
        <dbReference type="Rhea" id="RHEA:18337"/>
        <dbReference type="ChEBI" id="CHEBI:15377"/>
        <dbReference type="ChEBI" id="CHEBI:17568"/>
        <dbReference type="ChEBI" id="CHEBI:58380"/>
        <dbReference type="ChEBI" id="CHEBI:78346"/>
        <dbReference type="EC" id="4.2.1.70"/>
    </reaction>
</comment>
<feature type="binding site" evidence="6">
    <location>
        <position position="137"/>
    </location>
    <ligand>
        <name>substrate</name>
    </ligand>
</feature>
<dbReference type="Gene3D" id="3.40.1790.10">
    <property type="entry name" value="Indigoidine synthase domain"/>
    <property type="match status" value="1"/>
</dbReference>
<feature type="binding site" evidence="6">
    <location>
        <begin position="191"/>
        <end position="193"/>
    </location>
    <ligand>
        <name>substrate</name>
    </ligand>
</feature>
<feature type="active site" description="Proton donor" evidence="6">
    <location>
        <position position="76"/>
    </location>
</feature>
<organism evidence="7 8">
    <name type="scientific">Planosporangium mesophilum</name>
    <dbReference type="NCBI Taxonomy" id="689768"/>
    <lineage>
        <taxon>Bacteria</taxon>
        <taxon>Bacillati</taxon>
        <taxon>Actinomycetota</taxon>
        <taxon>Actinomycetes</taxon>
        <taxon>Micromonosporales</taxon>
        <taxon>Micromonosporaceae</taxon>
        <taxon>Planosporangium</taxon>
    </lineage>
</organism>
<dbReference type="InterPro" id="IPR007342">
    <property type="entry name" value="PsuG"/>
</dbReference>
<protein>
    <recommendedName>
        <fullName evidence="6">Pseudouridine-5'-phosphate glycosidase</fullName>
        <shortName evidence="6">PsiMP glycosidase</shortName>
        <ecNumber evidence="6">4.2.1.70</ecNumber>
    </recommendedName>
</protein>
<evidence type="ECO:0000256" key="3">
    <source>
        <dbReference type="ARBA" id="ARBA00023211"/>
    </source>
</evidence>
<feature type="binding site" evidence="6">
    <location>
        <position position="189"/>
    </location>
    <ligand>
        <name>Mn(2+)</name>
        <dbReference type="ChEBI" id="CHEBI:29035"/>
    </ligand>
</feature>
<evidence type="ECO:0000313" key="7">
    <source>
        <dbReference type="EMBL" id="GII20507.1"/>
    </source>
</evidence>
<proteinExistence type="inferred from homology"/>
<dbReference type="Proteomes" id="UP000599074">
    <property type="component" value="Unassembled WGS sequence"/>
</dbReference>
<comment type="caution">
    <text evidence="7">The sequence shown here is derived from an EMBL/GenBank/DDBJ whole genome shotgun (WGS) entry which is preliminary data.</text>
</comment>
<dbReference type="GO" id="GO:0016798">
    <property type="term" value="F:hydrolase activity, acting on glycosyl bonds"/>
    <property type="evidence" value="ECO:0007669"/>
    <property type="project" value="UniProtKB-KW"/>
</dbReference>
<keyword evidence="2 6" id="KW-0378">Hydrolase</keyword>
<feature type="active site" description="Nucleophile" evidence="6">
    <location>
        <position position="210"/>
    </location>
</feature>
<dbReference type="PANTHER" id="PTHR42909:SF1">
    <property type="entry name" value="CARBOHYDRATE KINASE PFKB DOMAIN-CONTAINING PROTEIN"/>
    <property type="match status" value="1"/>
</dbReference>
<keyword evidence="5 6" id="KW-0326">Glycosidase</keyword>
<comment type="subunit">
    <text evidence="6">Homotrimer.</text>
</comment>
<dbReference type="SUPFAM" id="SSF110581">
    <property type="entry name" value="Indigoidine synthase A-like"/>
    <property type="match status" value="1"/>
</dbReference>
<reference evidence="7" key="1">
    <citation type="submission" date="2021-01" db="EMBL/GenBank/DDBJ databases">
        <title>Whole genome shotgun sequence of Planosporangium mesophilum NBRC 109066.</title>
        <authorList>
            <person name="Komaki H."/>
            <person name="Tamura T."/>
        </authorList>
    </citation>
    <scope>NUCLEOTIDE SEQUENCE</scope>
    <source>
        <strain evidence="7">NBRC 109066</strain>
    </source>
</reference>
<evidence type="ECO:0000256" key="1">
    <source>
        <dbReference type="ARBA" id="ARBA00022723"/>
    </source>
</evidence>
<dbReference type="GO" id="GO:0004730">
    <property type="term" value="F:pseudouridylate synthase activity"/>
    <property type="evidence" value="ECO:0007669"/>
    <property type="project" value="UniProtKB-UniRule"/>
</dbReference>
<keyword evidence="1 6" id="KW-0479">Metal-binding</keyword>
<comment type="function">
    <text evidence="6">Catalyzes the reversible cleavage of pseudouridine 5'-phosphate (PsiMP) to ribose 5-phosphate and uracil. Functions biologically in the cleavage direction, as part of a pseudouridine degradation pathway.</text>
</comment>
<gene>
    <name evidence="6 7" type="primary">psuG</name>
    <name evidence="7" type="ORF">Pme01_01040</name>
</gene>
<keyword evidence="3 6" id="KW-0464">Manganese</keyword>
<name>A0A8J3T6Z3_9ACTN</name>
<dbReference type="GO" id="GO:0046113">
    <property type="term" value="P:nucleobase catabolic process"/>
    <property type="evidence" value="ECO:0007669"/>
    <property type="project" value="UniProtKB-UniRule"/>
</dbReference>
<dbReference type="GO" id="GO:0046872">
    <property type="term" value="F:metal ion binding"/>
    <property type="evidence" value="ECO:0007669"/>
    <property type="project" value="UniProtKB-KW"/>
</dbReference>
<feature type="binding site" evidence="6">
    <location>
        <position position="157"/>
    </location>
    <ligand>
        <name>substrate</name>
    </ligand>
</feature>
<comment type="similarity">
    <text evidence="6">Belongs to the pseudouridine-5'-phosphate glycosidase family.</text>
</comment>